<keyword evidence="2" id="KW-0732">Signal</keyword>
<dbReference type="PANTHER" id="PTHR37435:SF6">
    <property type="entry name" value="TITIN"/>
    <property type="match status" value="1"/>
</dbReference>
<sequence length="752" mass="86706">MGWKALMLFVVAVMVVVEFIEAAEEEHFIDVKQIVKGRPDLPFMISPEADVSVLYQSLKSGTIEAVAKLPMAQNDTEHNNEKNPEEFYKLFQLPADIMTKLAADAGYIEHPQTTTSGPWIVRKKVHRSSEGEGTFVQVDSDEEEDDQEEEEEKPRKRKKYYKKKDPTLIAISDLLPKSTPLPMVPLQPAPGTTSLTNPTNIRTLPIVQSATDLSHSNVQPQYAYQPIVQPDGKTYYQQVLILPGRVVSSRDALPMQARMDSPFIQEKPRNVVQADFTVAAPTFPPPVEVVRRNPQTVVPPPPSPPPPPPPPSTVQPVQVLPIAQTQQQMMHLETVTRNSVYPSRFIKPLIKPIESQQRESSARIPAPQNDPIAIPSSRQQLPTPFTTDRQYVQQQKESLYSTKLPSGEEQRINARVFHEEAAVPPKFFMKATQESPLRIRTIDNHLETATAAQMEQIRSLKRGMETKKVMEERRQEVEPQTQRKRKLRKVKKTRKLSKKNSHSRDVDSSSEFPSSEKTTEDIPKPIRRMPQTQFLERVPILTPHSLRKHERVYASKTWKKRRYEPIDIVVPKDLESFEDKGVEEEDVTEPPKKRRKLITKKTRIHPQNDPKDEKEIKDFQQRDPEQEYVTSAPLRRKILRLSKFKEDSDPKTMMENYERSGESRPVRSKKLKRTKRVKKMKSSTSRSETTTAFDAPLPHRQHCLNIRTFARQFGVNDVDEFARDHCAFIENYYPHLTCDRRPEYVAECLKYY</sequence>
<feature type="region of interest" description="Disordered" evidence="1">
    <location>
        <begin position="579"/>
        <end position="692"/>
    </location>
</feature>
<feature type="chain" id="PRO_5046184138" description="aECM cysteine-cradle domain-containing protein" evidence="2">
    <location>
        <begin position="23"/>
        <end position="752"/>
    </location>
</feature>
<feature type="compositionally biased region" description="Basic residues" evidence="1">
    <location>
        <begin position="666"/>
        <end position="681"/>
    </location>
</feature>
<evidence type="ECO:0000259" key="3">
    <source>
        <dbReference type="Pfam" id="PF23626"/>
    </source>
</evidence>
<feature type="region of interest" description="Disordered" evidence="1">
    <location>
        <begin position="126"/>
        <end position="159"/>
    </location>
</feature>
<feature type="domain" description="aECM cysteine-cradle" evidence="3">
    <location>
        <begin position="700"/>
        <end position="752"/>
    </location>
</feature>
<feature type="compositionally biased region" description="Acidic residues" evidence="1">
    <location>
        <begin position="139"/>
        <end position="151"/>
    </location>
</feature>
<evidence type="ECO:0000313" key="5">
    <source>
        <dbReference type="Proteomes" id="UP001303046"/>
    </source>
</evidence>
<gene>
    <name evidence="4" type="primary">Necator_chrIV.g13595</name>
    <name evidence="4" type="ORF">RB195_000304</name>
</gene>
<feature type="compositionally biased region" description="Basic residues" evidence="1">
    <location>
        <begin position="592"/>
        <end position="604"/>
    </location>
</feature>
<dbReference type="Proteomes" id="UP001303046">
    <property type="component" value="Unassembled WGS sequence"/>
</dbReference>
<name>A0ABR1D907_NECAM</name>
<feature type="compositionally biased region" description="Basic and acidic residues" evidence="1">
    <location>
        <begin position="643"/>
        <end position="665"/>
    </location>
</feature>
<dbReference type="PANTHER" id="PTHR37435">
    <property type="entry name" value="PROTEIN CBG14344"/>
    <property type="match status" value="1"/>
</dbReference>
<dbReference type="EMBL" id="JAVFWL010000004">
    <property type="protein sequence ID" value="KAK6746972.1"/>
    <property type="molecule type" value="Genomic_DNA"/>
</dbReference>
<reference evidence="4 5" key="1">
    <citation type="submission" date="2023-08" db="EMBL/GenBank/DDBJ databases">
        <title>A Necator americanus chromosomal reference genome.</title>
        <authorList>
            <person name="Ilik V."/>
            <person name="Petrzelkova K.J."/>
            <person name="Pardy F."/>
            <person name="Fuh T."/>
            <person name="Niatou-Singa F.S."/>
            <person name="Gouil Q."/>
            <person name="Baker L."/>
            <person name="Ritchie M.E."/>
            <person name="Jex A.R."/>
            <person name="Gazzola D."/>
            <person name="Li H."/>
            <person name="Toshio Fujiwara R."/>
            <person name="Zhan B."/>
            <person name="Aroian R.V."/>
            <person name="Pafco B."/>
            <person name="Schwarz E.M."/>
        </authorList>
    </citation>
    <scope>NUCLEOTIDE SEQUENCE [LARGE SCALE GENOMIC DNA]</scope>
    <source>
        <strain evidence="4 5">Aroian</strain>
        <tissue evidence="4">Whole animal</tissue>
    </source>
</reference>
<proteinExistence type="predicted"/>
<feature type="region of interest" description="Disordered" evidence="1">
    <location>
        <begin position="468"/>
        <end position="526"/>
    </location>
</feature>
<dbReference type="Pfam" id="PF23626">
    <property type="entry name" value="CCD_aECM"/>
    <property type="match status" value="1"/>
</dbReference>
<accession>A0ABR1D907</accession>
<feature type="compositionally biased region" description="Basic and acidic residues" evidence="1">
    <location>
        <begin position="606"/>
        <end position="625"/>
    </location>
</feature>
<feature type="signal peptide" evidence="2">
    <location>
        <begin position="1"/>
        <end position="22"/>
    </location>
</feature>
<dbReference type="InterPro" id="IPR055352">
    <property type="entry name" value="CCD_aECM"/>
</dbReference>
<evidence type="ECO:0000256" key="2">
    <source>
        <dbReference type="SAM" id="SignalP"/>
    </source>
</evidence>
<feature type="region of interest" description="Disordered" evidence="1">
    <location>
        <begin position="284"/>
        <end position="316"/>
    </location>
</feature>
<feature type="compositionally biased region" description="Pro residues" evidence="1">
    <location>
        <begin position="297"/>
        <end position="313"/>
    </location>
</feature>
<protein>
    <recommendedName>
        <fullName evidence="3">aECM cysteine-cradle domain-containing protein</fullName>
    </recommendedName>
</protein>
<evidence type="ECO:0000256" key="1">
    <source>
        <dbReference type="SAM" id="MobiDB-lite"/>
    </source>
</evidence>
<feature type="compositionally biased region" description="Basic residues" evidence="1">
    <location>
        <begin position="482"/>
        <end position="501"/>
    </location>
</feature>
<evidence type="ECO:0000313" key="4">
    <source>
        <dbReference type="EMBL" id="KAK6746972.1"/>
    </source>
</evidence>
<organism evidence="4 5">
    <name type="scientific">Necator americanus</name>
    <name type="common">Human hookworm</name>
    <dbReference type="NCBI Taxonomy" id="51031"/>
    <lineage>
        <taxon>Eukaryota</taxon>
        <taxon>Metazoa</taxon>
        <taxon>Ecdysozoa</taxon>
        <taxon>Nematoda</taxon>
        <taxon>Chromadorea</taxon>
        <taxon>Rhabditida</taxon>
        <taxon>Rhabditina</taxon>
        <taxon>Rhabditomorpha</taxon>
        <taxon>Strongyloidea</taxon>
        <taxon>Ancylostomatidae</taxon>
        <taxon>Bunostominae</taxon>
        <taxon>Necator</taxon>
    </lineage>
</organism>
<keyword evidence="5" id="KW-1185">Reference proteome</keyword>
<comment type="caution">
    <text evidence="4">The sequence shown here is derived from an EMBL/GenBank/DDBJ whole genome shotgun (WGS) entry which is preliminary data.</text>
</comment>
<feature type="region of interest" description="Disordered" evidence="1">
    <location>
        <begin position="354"/>
        <end position="383"/>
    </location>
</feature>
<feature type="compositionally biased region" description="Basic and acidic residues" evidence="1">
    <location>
        <begin position="468"/>
        <end position="477"/>
    </location>
</feature>